<dbReference type="Pfam" id="PF00392">
    <property type="entry name" value="GntR"/>
    <property type="match status" value="1"/>
</dbReference>
<evidence type="ECO:0000256" key="3">
    <source>
        <dbReference type="ARBA" id="ARBA00023163"/>
    </source>
</evidence>
<dbReference type="PANTHER" id="PTHR43537:SF45">
    <property type="entry name" value="GNTR FAMILY REGULATORY PROTEIN"/>
    <property type="match status" value="1"/>
</dbReference>
<dbReference type="GO" id="GO:0003700">
    <property type="term" value="F:DNA-binding transcription factor activity"/>
    <property type="evidence" value="ECO:0007669"/>
    <property type="project" value="InterPro"/>
</dbReference>
<gene>
    <name evidence="6" type="ORF">Raf01_74290</name>
</gene>
<dbReference type="PANTHER" id="PTHR43537">
    <property type="entry name" value="TRANSCRIPTIONAL REGULATOR, GNTR FAMILY"/>
    <property type="match status" value="1"/>
</dbReference>
<keyword evidence="7" id="KW-1185">Reference proteome</keyword>
<dbReference type="EMBL" id="BONZ01000078">
    <property type="protein sequence ID" value="GIH19257.1"/>
    <property type="molecule type" value="Genomic_DNA"/>
</dbReference>
<evidence type="ECO:0000313" key="7">
    <source>
        <dbReference type="Proteomes" id="UP000642748"/>
    </source>
</evidence>
<evidence type="ECO:0000256" key="4">
    <source>
        <dbReference type="SAM" id="MobiDB-lite"/>
    </source>
</evidence>
<comment type="caution">
    <text evidence="6">The sequence shown here is derived from an EMBL/GenBank/DDBJ whole genome shotgun (WGS) entry which is preliminary data.</text>
</comment>
<feature type="region of interest" description="Disordered" evidence="4">
    <location>
        <begin position="1"/>
        <end position="23"/>
    </location>
</feature>
<dbReference type="AlphaFoldDB" id="A0A8J3VU92"/>
<dbReference type="InterPro" id="IPR000524">
    <property type="entry name" value="Tscrpt_reg_HTH_GntR"/>
</dbReference>
<reference evidence="6" key="1">
    <citation type="submission" date="2021-01" db="EMBL/GenBank/DDBJ databases">
        <title>Whole genome shotgun sequence of Rugosimonospora africana NBRC 104875.</title>
        <authorList>
            <person name="Komaki H."/>
            <person name="Tamura T."/>
        </authorList>
    </citation>
    <scope>NUCLEOTIDE SEQUENCE</scope>
    <source>
        <strain evidence="6">NBRC 104875</strain>
    </source>
</reference>
<dbReference type="SUPFAM" id="SSF48008">
    <property type="entry name" value="GntR ligand-binding domain-like"/>
    <property type="match status" value="1"/>
</dbReference>
<organism evidence="6 7">
    <name type="scientific">Rugosimonospora africana</name>
    <dbReference type="NCBI Taxonomy" id="556532"/>
    <lineage>
        <taxon>Bacteria</taxon>
        <taxon>Bacillati</taxon>
        <taxon>Actinomycetota</taxon>
        <taxon>Actinomycetes</taxon>
        <taxon>Micromonosporales</taxon>
        <taxon>Micromonosporaceae</taxon>
        <taxon>Rugosimonospora</taxon>
    </lineage>
</organism>
<accession>A0A8J3VU92</accession>
<dbReference type="SMART" id="SM00895">
    <property type="entry name" value="FCD"/>
    <property type="match status" value="1"/>
</dbReference>
<dbReference type="Pfam" id="PF07729">
    <property type="entry name" value="FCD"/>
    <property type="match status" value="1"/>
</dbReference>
<dbReference type="SMART" id="SM00345">
    <property type="entry name" value="HTH_GNTR"/>
    <property type="match status" value="1"/>
</dbReference>
<dbReference type="PROSITE" id="PS50949">
    <property type="entry name" value="HTH_GNTR"/>
    <property type="match status" value="1"/>
</dbReference>
<protein>
    <submittedName>
        <fullName evidence="6">GntR family transcriptional regulator</fullName>
    </submittedName>
</protein>
<keyword evidence="3" id="KW-0804">Transcription</keyword>
<evidence type="ECO:0000313" key="6">
    <source>
        <dbReference type="EMBL" id="GIH19257.1"/>
    </source>
</evidence>
<dbReference type="Gene3D" id="1.20.120.530">
    <property type="entry name" value="GntR ligand-binding domain-like"/>
    <property type="match status" value="1"/>
</dbReference>
<dbReference type="RefSeq" id="WP_203922726.1">
    <property type="nucleotide sequence ID" value="NZ_BONZ01000078.1"/>
</dbReference>
<sequence length="242" mass="27082">MSAEALAAPSPRDGRPPAPAAGRLRNKPSLVEMAAEEMRRMILSGELQPAERLLEERMTEVLGISRPPLREAIQILQNEGLVVRSPRRGATVIALSQDDVQEILLLRTSMEQLAVRHGIPVRDPERLERCRAALDDMRASAAAGDRAQLVERGYAFHAAIIGLAGLRRVTDIYESLHRQLLICMAMNLYAREHYYEDLTAHVERHQELLELIESGDTDAVLHALAEHGERSFTRHPRPEESA</sequence>
<name>A0A8J3VU92_9ACTN</name>
<feature type="domain" description="HTH gntR-type" evidence="5">
    <location>
        <begin position="28"/>
        <end position="95"/>
    </location>
</feature>
<dbReference type="Proteomes" id="UP000642748">
    <property type="component" value="Unassembled WGS sequence"/>
</dbReference>
<proteinExistence type="predicted"/>
<evidence type="ECO:0000256" key="2">
    <source>
        <dbReference type="ARBA" id="ARBA00023125"/>
    </source>
</evidence>
<dbReference type="SUPFAM" id="SSF46785">
    <property type="entry name" value="Winged helix' DNA-binding domain"/>
    <property type="match status" value="1"/>
</dbReference>
<dbReference type="Gene3D" id="1.10.10.10">
    <property type="entry name" value="Winged helix-like DNA-binding domain superfamily/Winged helix DNA-binding domain"/>
    <property type="match status" value="1"/>
</dbReference>
<keyword evidence="2" id="KW-0238">DNA-binding</keyword>
<dbReference type="InterPro" id="IPR036390">
    <property type="entry name" value="WH_DNA-bd_sf"/>
</dbReference>
<evidence type="ECO:0000259" key="5">
    <source>
        <dbReference type="PROSITE" id="PS50949"/>
    </source>
</evidence>
<dbReference type="GO" id="GO:0003677">
    <property type="term" value="F:DNA binding"/>
    <property type="evidence" value="ECO:0007669"/>
    <property type="project" value="UniProtKB-KW"/>
</dbReference>
<dbReference type="InterPro" id="IPR011711">
    <property type="entry name" value="GntR_C"/>
</dbReference>
<dbReference type="InterPro" id="IPR036388">
    <property type="entry name" value="WH-like_DNA-bd_sf"/>
</dbReference>
<evidence type="ECO:0000256" key="1">
    <source>
        <dbReference type="ARBA" id="ARBA00023015"/>
    </source>
</evidence>
<dbReference type="InterPro" id="IPR008920">
    <property type="entry name" value="TF_FadR/GntR_C"/>
</dbReference>
<dbReference type="CDD" id="cd07377">
    <property type="entry name" value="WHTH_GntR"/>
    <property type="match status" value="1"/>
</dbReference>
<keyword evidence="1" id="KW-0805">Transcription regulation</keyword>